<dbReference type="OrthoDB" id="10050858at2759"/>
<feature type="transmembrane region" description="Helical" evidence="8">
    <location>
        <begin position="190"/>
        <end position="220"/>
    </location>
</feature>
<dbReference type="EMBL" id="OV651814">
    <property type="protein sequence ID" value="CAH1106529.1"/>
    <property type="molecule type" value="Genomic_DNA"/>
</dbReference>
<organism evidence="9 10">
    <name type="scientific">Psylliodes chrysocephalus</name>
    <dbReference type="NCBI Taxonomy" id="3402493"/>
    <lineage>
        <taxon>Eukaryota</taxon>
        <taxon>Metazoa</taxon>
        <taxon>Ecdysozoa</taxon>
        <taxon>Arthropoda</taxon>
        <taxon>Hexapoda</taxon>
        <taxon>Insecta</taxon>
        <taxon>Pterygota</taxon>
        <taxon>Neoptera</taxon>
        <taxon>Endopterygota</taxon>
        <taxon>Coleoptera</taxon>
        <taxon>Polyphaga</taxon>
        <taxon>Cucujiformia</taxon>
        <taxon>Chrysomeloidea</taxon>
        <taxon>Chrysomelidae</taxon>
        <taxon>Galerucinae</taxon>
        <taxon>Alticini</taxon>
        <taxon>Psylliodes</taxon>
    </lineage>
</organism>
<sequence>MEVKETFLRILQLALCGFGMINSFYVITELMYFLSVPKKPEPFKEDQQLIISWALLINMALLSLFIVQHSLLASSKVKEAFQANGFQVIYRSVYIIATSGILLYILKHWKTTSSAVLWGFNLNYKPIWWLYISIHAVAWIIIYVGNICCDVTELLGFKQVYYNMVNLPDPNLRKSQQLQRLNNHMRHPSFLAFALIFWLTPIMSLDRILLATILTAYMYIAWNTDGSDYHYQKYQLERKHFRLDHF</sequence>
<feature type="transmembrane region" description="Helical" evidence="8">
    <location>
        <begin position="126"/>
        <end position="149"/>
    </location>
</feature>
<keyword evidence="10" id="KW-1185">Reference proteome</keyword>
<dbReference type="PANTHER" id="PTHR31040:SF1">
    <property type="entry name" value="NURIM"/>
    <property type="match status" value="1"/>
</dbReference>
<feature type="transmembrane region" description="Helical" evidence="8">
    <location>
        <begin position="47"/>
        <end position="67"/>
    </location>
</feature>
<dbReference type="AlphaFoldDB" id="A0A9P0CQM2"/>
<dbReference type="PANTHER" id="PTHR31040">
    <property type="entry name" value="NURIM"/>
    <property type="match status" value="1"/>
</dbReference>
<reference evidence="9" key="1">
    <citation type="submission" date="2022-01" db="EMBL/GenBank/DDBJ databases">
        <authorList>
            <person name="King R."/>
        </authorList>
    </citation>
    <scope>NUCLEOTIDE SEQUENCE</scope>
</reference>
<evidence type="ECO:0000256" key="5">
    <source>
        <dbReference type="ARBA" id="ARBA00023136"/>
    </source>
</evidence>
<dbReference type="InterPro" id="IPR033580">
    <property type="entry name" value="Nurim-like"/>
</dbReference>
<protein>
    <recommendedName>
        <fullName evidence="7">Nuclear envelope membrane protein</fullName>
    </recommendedName>
    <alternativeName>
        <fullName evidence="6">Nuclear rim protein</fullName>
    </alternativeName>
</protein>
<feature type="transmembrane region" description="Helical" evidence="8">
    <location>
        <begin position="88"/>
        <end position="106"/>
    </location>
</feature>
<feature type="transmembrane region" description="Helical" evidence="8">
    <location>
        <begin position="7"/>
        <end position="27"/>
    </location>
</feature>
<accession>A0A9P0CQM2</accession>
<keyword evidence="3 8" id="KW-0812">Transmembrane</keyword>
<gene>
    <name evidence="9" type="ORF">PSYICH_LOCUS7653</name>
</gene>
<proteinExistence type="inferred from homology"/>
<comment type="subcellular location">
    <subcellularLocation>
        <location evidence="1">Nucleus inner membrane</location>
        <topology evidence="1">Multi-pass membrane protein</topology>
    </subcellularLocation>
</comment>
<dbReference type="Proteomes" id="UP001153636">
    <property type="component" value="Chromosome 2"/>
</dbReference>
<evidence type="ECO:0000256" key="2">
    <source>
        <dbReference type="ARBA" id="ARBA00010631"/>
    </source>
</evidence>
<name>A0A9P0CQM2_9CUCU</name>
<evidence type="ECO:0000313" key="9">
    <source>
        <dbReference type="EMBL" id="CAH1106529.1"/>
    </source>
</evidence>
<keyword evidence="5 8" id="KW-0472">Membrane</keyword>
<comment type="similarity">
    <text evidence="2">Belongs to the nurim family.</text>
</comment>
<evidence type="ECO:0000313" key="10">
    <source>
        <dbReference type="Proteomes" id="UP001153636"/>
    </source>
</evidence>
<evidence type="ECO:0000256" key="3">
    <source>
        <dbReference type="ARBA" id="ARBA00022692"/>
    </source>
</evidence>
<evidence type="ECO:0000256" key="6">
    <source>
        <dbReference type="ARBA" id="ARBA00031700"/>
    </source>
</evidence>
<dbReference type="GO" id="GO:0005637">
    <property type="term" value="C:nuclear inner membrane"/>
    <property type="evidence" value="ECO:0007669"/>
    <property type="project" value="UniProtKB-SubCell"/>
</dbReference>
<evidence type="ECO:0000256" key="1">
    <source>
        <dbReference type="ARBA" id="ARBA00004473"/>
    </source>
</evidence>
<evidence type="ECO:0000256" key="8">
    <source>
        <dbReference type="SAM" id="Phobius"/>
    </source>
</evidence>
<evidence type="ECO:0000256" key="4">
    <source>
        <dbReference type="ARBA" id="ARBA00022989"/>
    </source>
</evidence>
<evidence type="ECO:0000256" key="7">
    <source>
        <dbReference type="ARBA" id="ARBA00032957"/>
    </source>
</evidence>
<keyword evidence="4 8" id="KW-1133">Transmembrane helix</keyword>